<dbReference type="Pfam" id="PF00768">
    <property type="entry name" value="Peptidase_S11"/>
    <property type="match status" value="1"/>
</dbReference>
<dbReference type="Proteomes" id="UP000712157">
    <property type="component" value="Unassembled WGS sequence"/>
</dbReference>
<dbReference type="Gene3D" id="3.40.710.10">
    <property type="entry name" value="DD-peptidase/beta-lactamase superfamily"/>
    <property type="match status" value="1"/>
</dbReference>
<proteinExistence type="inferred from homology"/>
<evidence type="ECO:0000256" key="10">
    <source>
        <dbReference type="SAM" id="Phobius"/>
    </source>
</evidence>
<dbReference type="PRINTS" id="PR00725">
    <property type="entry name" value="DADACBPTASE1"/>
</dbReference>
<protein>
    <submittedName>
        <fullName evidence="13">D-alanyl-D-alanine carboxypeptidase</fullName>
    </submittedName>
</protein>
<evidence type="ECO:0000256" key="8">
    <source>
        <dbReference type="PIRSR" id="PIRSR618044-2"/>
    </source>
</evidence>
<accession>A0A949NH76</accession>
<dbReference type="AlphaFoldDB" id="A0A949NH76"/>
<feature type="active site" description="Proton acceptor" evidence="7">
    <location>
        <position position="74"/>
    </location>
</feature>
<feature type="binding site" evidence="8">
    <location>
        <position position="242"/>
    </location>
    <ligand>
        <name>substrate</name>
    </ligand>
</feature>
<evidence type="ECO:0000313" key="13">
    <source>
        <dbReference type="EMBL" id="MBU9737808.1"/>
    </source>
</evidence>
<evidence type="ECO:0000256" key="11">
    <source>
        <dbReference type="SAM" id="SignalP"/>
    </source>
</evidence>
<keyword evidence="2 11" id="KW-0732">Signal</keyword>
<reference evidence="13" key="1">
    <citation type="submission" date="2021-06" db="EMBL/GenBank/DDBJ databases">
        <title>Description of novel taxa of the family Lachnospiraceae.</title>
        <authorList>
            <person name="Chaplin A.V."/>
            <person name="Sokolova S.R."/>
            <person name="Pikina A.P."/>
            <person name="Korzhanova M."/>
            <person name="Belova V."/>
            <person name="Korostin D."/>
            <person name="Efimov B.A."/>
        </authorList>
    </citation>
    <scope>NUCLEOTIDE SEQUENCE</scope>
    <source>
        <strain evidence="13">ASD5720</strain>
    </source>
</reference>
<dbReference type="InterPro" id="IPR001967">
    <property type="entry name" value="Peptidase_S11_N"/>
</dbReference>
<comment type="similarity">
    <text evidence="1 9">Belongs to the peptidase S11 family.</text>
</comment>
<dbReference type="EMBL" id="JAHQCW010000025">
    <property type="protein sequence ID" value="MBU9737808.1"/>
    <property type="molecule type" value="Genomic_DNA"/>
</dbReference>
<sequence length="440" mass="48594">MKFKYIMVSMILCLLLIAPAQTAQAAVPTAEFPEGWPQGPGVEAESAIIMEASTGTILYEKNSHEELYPASITKIMTTLLALNNSSLNDTVTFSHDAVFSVGTSDAKLGGIDEGDKLTMEQCLYGVMLASANDVSYAVAEHVGGSLSKFVDMMNEEAEKLGCENTHFTNASGLPDADHYTTAYDMALISQEALKNPVFRQIAQTMVYTIPADEYCPEPRARANHHEMKSNGKYPYDGWIGGKTGWTASAGYTLVTFAHKNNMDLICVIMKSSQTGQYTDTKALLDYGFQNFKRMNLSEAEVRPAEQESADNTLRLGDFMKEQPLLGINPEDYIVIPGPAGWDQIEAVFIPDAQDDETAGSMRYTYNGYYVGTGRVVLNTENAYQFQASTNLNRNNSAHGILKINPWIIAAAAVLAVIIVVVIILLFRRPRRRRRGRKLRF</sequence>
<evidence type="ECO:0000256" key="3">
    <source>
        <dbReference type="ARBA" id="ARBA00022801"/>
    </source>
</evidence>
<evidence type="ECO:0000313" key="14">
    <source>
        <dbReference type="Proteomes" id="UP000712157"/>
    </source>
</evidence>
<dbReference type="GO" id="GO:0006508">
    <property type="term" value="P:proteolysis"/>
    <property type="evidence" value="ECO:0007669"/>
    <property type="project" value="InterPro"/>
</dbReference>
<keyword evidence="14" id="KW-1185">Reference proteome</keyword>
<feature type="domain" description="Peptidase S11 D-alanyl-D-alanine carboxypeptidase A N-terminal" evidence="12">
    <location>
        <begin position="39"/>
        <end position="271"/>
    </location>
</feature>
<keyword evidence="10" id="KW-1133">Transmembrane helix</keyword>
<dbReference type="GO" id="GO:0008360">
    <property type="term" value="P:regulation of cell shape"/>
    <property type="evidence" value="ECO:0007669"/>
    <property type="project" value="UniProtKB-KW"/>
</dbReference>
<evidence type="ECO:0000259" key="12">
    <source>
        <dbReference type="Pfam" id="PF00768"/>
    </source>
</evidence>
<keyword evidence="10" id="KW-0472">Membrane</keyword>
<keyword evidence="5" id="KW-0573">Peptidoglycan synthesis</keyword>
<dbReference type="InterPro" id="IPR018044">
    <property type="entry name" value="Peptidase_S11"/>
</dbReference>
<evidence type="ECO:0000256" key="5">
    <source>
        <dbReference type="ARBA" id="ARBA00022984"/>
    </source>
</evidence>
<dbReference type="GO" id="GO:0071555">
    <property type="term" value="P:cell wall organization"/>
    <property type="evidence" value="ECO:0007669"/>
    <property type="project" value="UniProtKB-KW"/>
</dbReference>
<keyword evidence="6" id="KW-0961">Cell wall biogenesis/degradation</keyword>
<keyword evidence="13" id="KW-0121">Carboxypeptidase</keyword>
<feature type="active site" evidence="7">
    <location>
        <position position="130"/>
    </location>
</feature>
<evidence type="ECO:0000256" key="9">
    <source>
        <dbReference type="RuleBase" id="RU004016"/>
    </source>
</evidence>
<feature type="signal peptide" evidence="11">
    <location>
        <begin position="1"/>
        <end position="25"/>
    </location>
</feature>
<organism evidence="13 14">
    <name type="scientific">Diplocloster agilis</name>
    <dbReference type="NCBI Taxonomy" id="2850323"/>
    <lineage>
        <taxon>Bacteria</taxon>
        <taxon>Bacillati</taxon>
        <taxon>Bacillota</taxon>
        <taxon>Clostridia</taxon>
        <taxon>Lachnospirales</taxon>
        <taxon>Lachnospiraceae</taxon>
        <taxon>Diplocloster</taxon>
    </lineage>
</organism>
<dbReference type="GO" id="GO:0009002">
    <property type="term" value="F:serine-type D-Ala-D-Ala carboxypeptidase activity"/>
    <property type="evidence" value="ECO:0007669"/>
    <property type="project" value="InterPro"/>
</dbReference>
<keyword evidence="3" id="KW-0378">Hydrolase</keyword>
<keyword evidence="13" id="KW-0645">Protease</keyword>
<name>A0A949NH76_9FIRM</name>
<dbReference type="PANTHER" id="PTHR21581">
    <property type="entry name" value="D-ALANYL-D-ALANINE CARBOXYPEPTIDASE"/>
    <property type="match status" value="1"/>
</dbReference>
<dbReference type="RefSeq" id="WP_238722219.1">
    <property type="nucleotide sequence ID" value="NZ_JAHQCW010000025.1"/>
</dbReference>
<evidence type="ECO:0000256" key="6">
    <source>
        <dbReference type="ARBA" id="ARBA00023316"/>
    </source>
</evidence>
<evidence type="ECO:0000256" key="7">
    <source>
        <dbReference type="PIRSR" id="PIRSR618044-1"/>
    </source>
</evidence>
<dbReference type="InterPro" id="IPR012338">
    <property type="entry name" value="Beta-lactam/transpept-like"/>
</dbReference>
<evidence type="ECO:0000256" key="4">
    <source>
        <dbReference type="ARBA" id="ARBA00022960"/>
    </source>
</evidence>
<feature type="chain" id="PRO_5037830596" evidence="11">
    <location>
        <begin position="26"/>
        <end position="440"/>
    </location>
</feature>
<feature type="active site" description="Acyl-ester intermediate" evidence="7">
    <location>
        <position position="71"/>
    </location>
</feature>
<gene>
    <name evidence="13" type="ORF">KTH89_14775</name>
</gene>
<evidence type="ECO:0000256" key="2">
    <source>
        <dbReference type="ARBA" id="ARBA00022729"/>
    </source>
</evidence>
<keyword evidence="10" id="KW-0812">Transmembrane</keyword>
<dbReference type="GO" id="GO:0009252">
    <property type="term" value="P:peptidoglycan biosynthetic process"/>
    <property type="evidence" value="ECO:0007669"/>
    <property type="project" value="UniProtKB-KW"/>
</dbReference>
<evidence type="ECO:0000256" key="1">
    <source>
        <dbReference type="ARBA" id="ARBA00007164"/>
    </source>
</evidence>
<dbReference type="PANTHER" id="PTHR21581:SF6">
    <property type="entry name" value="TRAFFICKING PROTEIN PARTICLE COMPLEX SUBUNIT 12"/>
    <property type="match status" value="1"/>
</dbReference>
<feature type="transmembrane region" description="Helical" evidence="10">
    <location>
        <begin position="406"/>
        <end position="426"/>
    </location>
</feature>
<comment type="caution">
    <text evidence="13">The sequence shown here is derived from an EMBL/GenBank/DDBJ whole genome shotgun (WGS) entry which is preliminary data.</text>
</comment>
<keyword evidence="4" id="KW-0133">Cell shape</keyword>
<dbReference type="SUPFAM" id="SSF56601">
    <property type="entry name" value="beta-lactamase/transpeptidase-like"/>
    <property type="match status" value="1"/>
</dbReference>